<dbReference type="AlphaFoldDB" id="A0A816VAL0"/>
<dbReference type="Proteomes" id="UP001295469">
    <property type="component" value="Chromosome C08"/>
</dbReference>
<evidence type="ECO:0000256" key="1">
    <source>
        <dbReference type="SAM" id="MobiDB-lite"/>
    </source>
</evidence>
<gene>
    <name evidence="2" type="ORF">DARMORV10_C08P27940.1</name>
</gene>
<proteinExistence type="predicted"/>
<evidence type="ECO:0000313" key="2">
    <source>
        <dbReference type="EMBL" id="CAF2111319.1"/>
    </source>
</evidence>
<feature type="region of interest" description="Disordered" evidence="1">
    <location>
        <begin position="1"/>
        <end position="29"/>
    </location>
</feature>
<reference evidence="2" key="1">
    <citation type="submission" date="2021-01" db="EMBL/GenBank/DDBJ databases">
        <authorList>
            <consortium name="Genoscope - CEA"/>
            <person name="William W."/>
        </authorList>
    </citation>
    <scope>NUCLEOTIDE SEQUENCE</scope>
</reference>
<sequence>MSHIVLGGPSAGVEMMTRRRTDPNSWCGRGRRHGTGCLVRVR</sequence>
<dbReference type="EMBL" id="HG994372">
    <property type="protein sequence ID" value="CAF2111319.1"/>
    <property type="molecule type" value="Genomic_DNA"/>
</dbReference>
<organism evidence="2">
    <name type="scientific">Brassica napus</name>
    <name type="common">Rape</name>
    <dbReference type="NCBI Taxonomy" id="3708"/>
    <lineage>
        <taxon>Eukaryota</taxon>
        <taxon>Viridiplantae</taxon>
        <taxon>Streptophyta</taxon>
        <taxon>Embryophyta</taxon>
        <taxon>Tracheophyta</taxon>
        <taxon>Spermatophyta</taxon>
        <taxon>Magnoliopsida</taxon>
        <taxon>eudicotyledons</taxon>
        <taxon>Gunneridae</taxon>
        <taxon>Pentapetalae</taxon>
        <taxon>rosids</taxon>
        <taxon>malvids</taxon>
        <taxon>Brassicales</taxon>
        <taxon>Brassicaceae</taxon>
        <taxon>Brassiceae</taxon>
        <taxon>Brassica</taxon>
    </lineage>
</organism>
<protein>
    <submittedName>
        <fullName evidence="2">(rape) hypothetical protein</fullName>
    </submittedName>
</protein>
<name>A0A816VAL0_BRANA</name>
<accession>A0A816VAL0</accession>